<gene>
    <name evidence="2" type="ORF">KK1_039471</name>
</gene>
<evidence type="ECO:0000259" key="1">
    <source>
        <dbReference type="Pfam" id="PF10354"/>
    </source>
</evidence>
<evidence type="ECO:0000313" key="3">
    <source>
        <dbReference type="Proteomes" id="UP000075243"/>
    </source>
</evidence>
<feature type="domain" description="25S rRNA (uridine-N(3))-methyltransferase BMT5-like" evidence="1">
    <location>
        <begin position="30"/>
        <end position="123"/>
    </location>
</feature>
<name>A0A151R9Q2_CAJCA</name>
<dbReference type="GO" id="GO:0070475">
    <property type="term" value="P:rRNA base methylation"/>
    <property type="evidence" value="ECO:0007669"/>
    <property type="project" value="InterPro"/>
</dbReference>
<dbReference type="Gramene" id="C.cajan_36396.t">
    <property type="protein sequence ID" value="C.cajan_36396.t"/>
    <property type="gene ID" value="C.cajan_36396"/>
</dbReference>
<proteinExistence type="predicted"/>
<organism evidence="2 3">
    <name type="scientific">Cajanus cajan</name>
    <name type="common">Pigeon pea</name>
    <name type="synonym">Cajanus indicus</name>
    <dbReference type="NCBI Taxonomy" id="3821"/>
    <lineage>
        <taxon>Eukaryota</taxon>
        <taxon>Viridiplantae</taxon>
        <taxon>Streptophyta</taxon>
        <taxon>Embryophyta</taxon>
        <taxon>Tracheophyta</taxon>
        <taxon>Spermatophyta</taxon>
        <taxon>Magnoliopsida</taxon>
        <taxon>eudicotyledons</taxon>
        <taxon>Gunneridae</taxon>
        <taxon>Pentapetalae</taxon>
        <taxon>rosids</taxon>
        <taxon>fabids</taxon>
        <taxon>Fabales</taxon>
        <taxon>Fabaceae</taxon>
        <taxon>Papilionoideae</taxon>
        <taxon>50 kb inversion clade</taxon>
        <taxon>NPAAA clade</taxon>
        <taxon>indigoferoid/millettioid clade</taxon>
        <taxon>Phaseoleae</taxon>
        <taxon>Cajanus</taxon>
    </lineage>
</organism>
<dbReference type="Proteomes" id="UP000075243">
    <property type="component" value="Unassembled WGS sequence"/>
</dbReference>
<dbReference type="InterPro" id="IPR019446">
    <property type="entry name" value="BMT5-like"/>
</dbReference>
<evidence type="ECO:0000313" key="2">
    <source>
        <dbReference type="EMBL" id="KYP39226.1"/>
    </source>
</evidence>
<dbReference type="AlphaFoldDB" id="A0A151R9Q2"/>
<dbReference type="EMBL" id="KQ483924">
    <property type="protein sequence ID" value="KYP39226.1"/>
    <property type="molecule type" value="Genomic_DNA"/>
</dbReference>
<dbReference type="GO" id="GO:0005737">
    <property type="term" value="C:cytoplasm"/>
    <property type="evidence" value="ECO:0007669"/>
    <property type="project" value="TreeGrafter"/>
</dbReference>
<dbReference type="PANTHER" id="PTHR11538">
    <property type="entry name" value="PHENYLALANYL-TRNA SYNTHETASE"/>
    <property type="match status" value="1"/>
</dbReference>
<protein>
    <submittedName>
        <fullName evidence="2">Uncharacterized protein At4g26480 family</fullName>
    </submittedName>
</protein>
<dbReference type="Pfam" id="PF10354">
    <property type="entry name" value="BMT5-like"/>
    <property type="match status" value="1"/>
</dbReference>
<accession>A0A151R9Q2</accession>
<dbReference type="GO" id="GO:0070042">
    <property type="term" value="F:rRNA (uridine-N3-)-methyltransferase activity"/>
    <property type="evidence" value="ECO:0007669"/>
    <property type="project" value="InterPro"/>
</dbReference>
<sequence length="127" mass="14393">MKETKNIVHKEEQEIDVKLITHYSNNHRILLVGGDFSFSLCLAKSFGSAVNIVASSFNTHVLNVFYYKGHLYAKSNLDDLLKMGACLLHGVDATKMKLHPDLKMRKFDPVIFNFPHAGFQGRKVTLQ</sequence>
<reference evidence="2" key="1">
    <citation type="journal article" date="2012" name="Nat. Biotechnol.">
        <title>Draft genome sequence of pigeonpea (Cajanus cajan), an orphan legume crop of resource-poor farmers.</title>
        <authorList>
            <person name="Varshney R.K."/>
            <person name="Chen W."/>
            <person name="Li Y."/>
            <person name="Bharti A.K."/>
            <person name="Saxena R.K."/>
            <person name="Schlueter J.A."/>
            <person name="Donoghue M.T."/>
            <person name="Azam S."/>
            <person name="Fan G."/>
            <person name="Whaley A.M."/>
            <person name="Farmer A.D."/>
            <person name="Sheridan J."/>
            <person name="Iwata A."/>
            <person name="Tuteja R."/>
            <person name="Penmetsa R.V."/>
            <person name="Wu W."/>
            <person name="Upadhyaya H.D."/>
            <person name="Yang S.P."/>
            <person name="Shah T."/>
            <person name="Saxena K.B."/>
            <person name="Michael T."/>
            <person name="McCombie W.R."/>
            <person name="Yang B."/>
            <person name="Zhang G."/>
            <person name="Yang H."/>
            <person name="Wang J."/>
            <person name="Spillane C."/>
            <person name="Cook D.R."/>
            <person name="May G.D."/>
            <person name="Xu X."/>
            <person name="Jackson S.A."/>
        </authorList>
    </citation>
    <scope>NUCLEOTIDE SEQUENCE [LARGE SCALE GENOMIC DNA]</scope>
</reference>
<keyword evidence="3" id="KW-1185">Reference proteome</keyword>
<dbReference type="PANTHER" id="PTHR11538:SF26">
    <property type="entry name" value="FERREDOXIN-FOLD ANTICODON-BINDING DOMAIN-CONTAINING PROTEIN 1"/>
    <property type="match status" value="1"/>
</dbReference>